<keyword evidence="6" id="KW-0663">Pyridoxal phosphate</keyword>
<dbReference type="Pfam" id="PF00155">
    <property type="entry name" value="Aminotran_1_2"/>
    <property type="match status" value="1"/>
</dbReference>
<gene>
    <name evidence="9" type="primary">tyrB</name>
    <name evidence="9" type="ORF">ARTV_1184</name>
</gene>
<dbReference type="CDD" id="cd00609">
    <property type="entry name" value="AAT_like"/>
    <property type="match status" value="1"/>
</dbReference>
<dbReference type="PANTHER" id="PTHR11879:SF37">
    <property type="entry name" value="AROMATIC-AMINO-ACID AMINOTRANSFERASE"/>
    <property type="match status" value="1"/>
</dbReference>
<evidence type="ECO:0000256" key="4">
    <source>
        <dbReference type="ARBA" id="ARBA00022576"/>
    </source>
</evidence>
<evidence type="ECO:0000313" key="9">
    <source>
        <dbReference type="EMBL" id="SSW95328.1"/>
    </source>
</evidence>
<keyword evidence="4 7" id="KW-0032">Aminotransferase</keyword>
<dbReference type="SUPFAM" id="SSF53383">
    <property type="entry name" value="PLP-dependent transferases"/>
    <property type="match status" value="1"/>
</dbReference>
<dbReference type="FunFam" id="3.40.640.10:FF:000015">
    <property type="entry name" value="Aspartate aminotransferase"/>
    <property type="match status" value="1"/>
</dbReference>
<dbReference type="PROSITE" id="PS00105">
    <property type="entry name" value="AA_TRANSFER_CLASS_1"/>
    <property type="match status" value="1"/>
</dbReference>
<organism evidence="9">
    <name type="scientific">Arsenophonus endosymbiont of Trialeurodes vaporariorum</name>
    <dbReference type="NCBI Taxonomy" id="235567"/>
    <lineage>
        <taxon>Bacteria</taxon>
        <taxon>Pseudomonadati</taxon>
        <taxon>Pseudomonadota</taxon>
        <taxon>Gammaproteobacteria</taxon>
        <taxon>Enterobacterales</taxon>
        <taxon>Morganellaceae</taxon>
        <taxon>Arsenophonus</taxon>
    </lineage>
</organism>
<dbReference type="InterPro" id="IPR015421">
    <property type="entry name" value="PyrdxlP-dep_Trfase_major"/>
</dbReference>
<dbReference type="Gene3D" id="3.90.1150.10">
    <property type="entry name" value="Aspartate Aminotransferase, domain 1"/>
    <property type="match status" value="1"/>
</dbReference>
<evidence type="ECO:0000256" key="6">
    <source>
        <dbReference type="ARBA" id="ARBA00022898"/>
    </source>
</evidence>
<dbReference type="InterPro" id="IPR015424">
    <property type="entry name" value="PyrdxlP-dep_Trfase"/>
</dbReference>
<dbReference type="InterPro" id="IPR004838">
    <property type="entry name" value="NHTrfase_class1_PyrdxlP-BS"/>
</dbReference>
<evidence type="ECO:0000259" key="8">
    <source>
        <dbReference type="Pfam" id="PF00155"/>
    </source>
</evidence>
<dbReference type="GO" id="GO:0030170">
    <property type="term" value="F:pyridoxal phosphate binding"/>
    <property type="evidence" value="ECO:0007669"/>
    <property type="project" value="InterPro"/>
</dbReference>
<dbReference type="InterPro" id="IPR000796">
    <property type="entry name" value="Asp_trans"/>
</dbReference>
<evidence type="ECO:0000256" key="1">
    <source>
        <dbReference type="ARBA" id="ARBA00001933"/>
    </source>
</evidence>
<dbReference type="FunFam" id="3.90.1150.10:FF:000001">
    <property type="entry name" value="Aspartate aminotransferase"/>
    <property type="match status" value="1"/>
</dbReference>
<proteinExistence type="inferred from homology"/>
<reference evidence="9" key="1">
    <citation type="submission" date="2018-04" db="EMBL/GenBank/DDBJ databases">
        <authorList>
            <person name="Go L.Y."/>
            <person name="Mitchell J.A."/>
        </authorList>
    </citation>
    <scope>NUCLEOTIDE SEQUENCE</scope>
    <source>
        <strain evidence="9">ARTV</strain>
    </source>
</reference>
<dbReference type="NCBIfam" id="NF006719">
    <property type="entry name" value="PRK09257.1"/>
    <property type="match status" value="1"/>
</dbReference>
<dbReference type="PANTHER" id="PTHR11879">
    <property type="entry name" value="ASPARTATE AMINOTRANSFERASE"/>
    <property type="match status" value="1"/>
</dbReference>
<evidence type="ECO:0000256" key="5">
    <source>
        <dbReference type="ARBA" id="ARBA00022679"/>
    </source>
</evidence>
<comment type="cofactor">
    <cofactor evidence="1 7">
        <name>pyridoxal 5'-phosphate</name>
        <dbReference type="ChEBI" id="CHEBI:597326"/>
    </cofactor>
</comment>
<dbReference type="EMBL" id="UFQR01000004">
    <property type="protein sequence ID" value="SSW95328.1"/>
    <property type="molecule type" value="Genomic_DNA"/>
</dbReference>
<evidence type="ECO:0000256" key="7">
    <source>
        <dbReference type="RuleBase" id="RU000481"/>
    </source>
</evidence>
<dbReference type="InterPro" id="IPR004839">
    <property type="entry name" value="Aminotransferase_I/II_large"/>
</dbReference>
<keyword evidence="5 7" id="KW-0808">Transferase</keyword>
<evidence type="ECO:0000256" key="3">
    <source>
        <dbReference type="ARBA" id="ARBA00011738"/>
    </source>
</evidence>
<dbReference type="GO" id="GO:0005829">
    <property type="term" value="C:cytosol"/>
    <property type="evidence" value="ECO:0007669"/>
    <property type="project" value="TreeGrafter"/>
</dbReference>
<dbReference type="GO" id="GO:0033585">
    <property type="term" value="P:L-phenylalanine biosynthetic process from chorismate via phenylpyruvate"/>
    <property type="evidence" value="ECO:0007669"/>
    <property type="project" value="TreeGrafter"/>
</dbReference>
<dbReference type="Gene3D" id="3.40.640.10">
    <property type="entry name" value="Type I PLP-dependent aspartate aminotransferase-like (Major domain)"/>
    <property type="match status" value="1"/>
</dbReference>
<protein>
    <recommendedName>
        <fullName evidence="7">Aminotransferase</fullName>
        <ecNumber evidence="7">2.6.1.-</ecNumber>
    </recommendedName>
</protein>
<feature type="domain" description="Aminotransferase class I/classII large" evidence="8">
    <location>
        <begin position="27"/>
        <end position="393"/>
    </location>
</feature>
<name>A0A3B0M5E1_9GAMM</name>
<comment type="subunit">
    <text evidence="3">Homodimer.</text>
</comment>
<dbReference type="GO" id="GO:0004838">
    <property type="term" value="F:L-tyrosine-2-oxoglutarate transaminase activity"/>
    <property type="evidence" value="ECO:0007669"/>
    <property type="project" value="TreeGrafter"/>
</dbReference>
<accession>A0A3B0M5E1</accession>
<dbReference type="InterPro" id="IPR015422">
    <property type="entry name" value="PyrdxlP-dep_Trfase_small"/>
</dbReference>
<sequence length="398" mass="44795">MFQNVDAFAGDPILSLMDEFNKDPRENKINLSIGLYYDGKGNTPQLGTVGKAKTKLNQFPAIASLYLPMEGLHNYRLAIQKLLFGADSPLIKEQRIATVQTIGGSGALKLGADFLHRYFPESEVWCSDPTWENHASIFMGSGMNVHYYPYFDAETKGIKFAKMLATFKQLPEKSIILMHSCCHNPTGSDLTPQQWDQITKVAKERRLIPFLDMAYQGFAKSMDEDVYAIRTMAQAGLPVFVSNSFSKVFGLYGDRVGGLSIICQNQPECERVFGQLKAGVRRFYSSPPSNGAKIVEHVLTNDTLRAEWLSEVESMRRRIFAMRKMLVSNLENALPEKNFDHLLKQHGMFSYTGFSAEQVERLREEFAIYLVSTGRICIAGVNEHNVQRIAQAFAAVSR</sequence>
<comment type="similarity">
    <text evidence="2 7">Belongs to the class-I pyridoxal-phosphate-dependent aminotransferase family.</text>
</comment>
<evidence type="ECO:0000256" key="2">
    <source>
        <dbReference type="ARBA" id="ARBA00007441"/>
    </source>
</evidence>
<dbReference type="EC" id="2.6.1.-" evidence="7"/>
<dbReference type="PRINTS" id="PR00799">
    <property type="entry name" value="TRANSAMINASE"/>
</dbReference>
<dbReference type="GO" id="GO:0042802">
    <property type="term" value="F:identical protein binding"/>
    <property type="evidence" value="ECO:0007669"/>
    <property type="project" value="TreeGrafter"/>
</dbReference>
<dbReference type="AlphaFoldDB" id="A0A3B0M5E1"/>